<sequence>MKLVKPTMEGVIDMVTKVGNTWQLKRERGKRGRAMACFNRLCGTLDSHRNMLDVVPRGNKYVSIFADTITSIIKVR</sequence>
<organism evidence="1 2">
    <name type="scientific">Lojkania enalia</name>
    <dbReference type="NCBI Taxonomy" id="147567"/>
    <lineage>
        <taxon>Eukaryota</taxon>
        <taxon>Fungi</taxon>
        <taxon>Dikarya</taxon>
        <taxon>Ascomycota</taxon>
        <taxon>Pezizomycotina</taxon>
        <taxon>Dothideomycetes</taxon>
        <taxon>Pleosporomycetidae</taxon>
        <taxon>Pleosporales</taxon>
        <taxon>Pleosporales incertae sedis</taxon>
        <taxon>Lojkania</taxon>
    </lineage>
</organism>
<dbReference type="OrthoDB" id="4840035at2759"/>
<proteinExistence type="predicted"/>
<comment type="caution">
    <text evidence="1">The sequence shown here is derived from an EMBL/GenBank/DDBJ whole genome shotgun (WGS) entry which is preliminary data.</text>
</comment>
<evidence type="ECO:0000313" key="2">
    <source>
        <dbReference type="Proteomes" id="UP000800093"/>
    </source>
</evidence>
<evidence type="ECO:0000313" key="1">
    <source>
        <dbReference type="EMBL" id="KAF2258989.1"/>
    </source>
</evidence>
<gene>
    <name evidence="1" type="ORF">CC78DRAFT_593177</name>
</gene>
<dbReference type="AlphaFoldDB" id="A0A9P4N1R9"/>
<dbReference type="EMBL" id="ML986725">
    <property type="protein sequence ID" value="KAF2258989.1"/>
    <property type="molecule type" value="Genomic_DNA"/>
</dbReference>
<dbReference type="Proteomes" id="UP000800093">
    <property type="component" value="Unassembled WGS sequence"/>
</dbReference>
<accession>A0A9P4N1R9</accession>
<name>A0A9P4N1R9_9PLEO</name>
<keyword evidence="2" id="KW-1185">Reference proteome</keyword>
<protein>
    <submittedName>
        <fullName evidence="1">Uncharacterized protein</fullName>
    </submittedName>
</protein>
<reference evidence="2" key="1">
    <citation type="journal article" date="2020" name="Stud. Mycol.">
        <title>101 Dothideomycetes genomes: A test case for predicting lifestyles and emergence of pathogens.</title>
        <authorList>
            <person name="Haridas S."/>
            <person name="Albert R."/>
            <person name="Binder M."/>
            <person name="Bloem J."/>
            <person name="LaButti K."/>
            <person name="Salamov A."/>
            <person name="Andreopoulos B."/>
            <person name="Baker S."/>
            <person name="Barry K."/>
            <person name="Bills G."/>
            <person name="Bluhm B."/>
            <person name="Cannon C."/>
            <person name="Castanera R."/>
            <person name="Culley D."/>
            <person name="Daum C."/>
            <person name="Ezra D."/>
            <person name="Gonzalez J."/>
            <person name="Henrissat B."/>
            <person name="Kuo A."/>
            <person name="Liang C."/>
            <person name="Lipzen A."/>
            <person name="Lutzoni F."/>
            <person name="Magnuson J."/>
            <person name="Mondo S."/>
            <person name="Nolan M."/>
            <person name="Ohm R."/>
            <person name="Pangilinan J."/>
            <person name="Park H.-J."/>
            <person name="Ramirez L."/>
            <person name="Alfaro M."/>
            <person name="Sun H."/>
            <person name="Tritt A."/>
            <person name="Yoshinaga Y."/>
            <person name="Zwiers L.-H."/>
            <person name="Turgeon B."/>
            <person name="Goodwin S."/>
            <person name="Spatafora J."/>
            <person name="Crous P."/>
            <person name="Grigoriev I."/>
        </authorList>
    </citation>
    <scope>NUCLEOTIDE SEQUENCE [LARGE SCALE GENOMIC DNA]</scope>
    <source>
        <strain evidence="2">CBS 304.66</strain>
    </source>
</reference>